<keyword evidence="6" id="KW-1185">Reference proteome</keyword>
<evidence type="ECO:0000313" key="5">
    <source>
        <dbReference type="EMBL" id="CAG2232542.1"/>
    </source>
</evidence>
<comment type="caution">
    <text evidence="5">The sequence shown here is derived from an EMBL/GenBank/DDBJ whole genome shotgun (WGS) entry which is preliminary data.</text>
</comment>
<dbReference type="PANTHER" id="PTHR24261">
    <property type="entry name" value="PLASMINOGEN-RELATED"/>
    <property type="match status" value="1"/>
</dbReference>
<dbReference type="InterPro" id="IPR013806">
    <property type="entry name" value="Kringle-like"/>
</dbReference>
<organism evidence="5 6">
    <name type="scientific">Mytilus edulis</name>
    <name type="common">Blue mussel</name>
    <dbReference type="NCBI Taxonomy" id="6550"/>
    <lineage>
        <taxon>Eukaryota</taxon>
        <taxon>Metazoa</taxon>
        <taxon>Spiralia</taxon>
        <taxon>Lophotrochozoa</taxon>
        <taxon>Mollusca</taxon>
        <taxon>Bivalvia</taxon>
        <taxon>Autobranchia</taxon>
        <taxon>Pteriomorphia</taxon>
        <taxon>Mytilida</taxon>
        <taxon>Mytiloidea</taxon>
        <taxon>Mytilidae</taxon>
        <taxon>Mytilinae</taxon>
        <taxon>Mytilus</taxon>
    </lineage>
</organism>
<protein>
    <submittedName>
        <fullName evidence="5">PLG</fullName>
        <ecNumber evidence="5">3.4.21.7</ecNumber>
    </submittedName>
</protein>
<proteinExistence type="predicted"/>
<dbReference type="InterPro" id="IPR038178">
    <property type="entry name" value="Kringle_sf"/>
</dbReference>
<dbReference type="SUPFAM" id="SSF57440">
    <property type="entry name" value="Kringle-like"/>
    <property type="match status" value="1"/>
</dbReference>
<dbReference type="PROSITE" id="PS50070">
    <property type="entry name" value="KRINGLE_2"/>
    <property type="match status" value="1"/>
</dbReference>
<reference evidence="5" key="1">
    <citation type="submission" date="2021-03" db="EMBL/GenBank/DDBJ databases">
        <authorList>
            <person name="Bekaert M."/>
        </authorList>
    </citation>
    <scope>NUCLEOTIDE SEQUENCE</scope>
</reference>
<dbReference type="InterPro" id="IPR000001">
    <property type="entry name" value="Kringle"/>
</dbReference>
<keyword evidence="1 3" id="KW-0420">Kringle</keyword>
<dbReference type="GO" id="GO:0004252">
    <property type="term" value="F:serine-type endopeptidase activity"/>
    <property type="evidence" value="ECO:0007669"/>
    <property type="project" value="UniProtKB-EC"/>
</dbReference>
<dbReference type="SMART" id="SM00130">
    <property type="entry name" value="KR"/>
    <property type="match status" value="1"/>
</dbReference>
<feature type="domain" description="Kringle" evidence="4">
    <location>
        <begin position="82"/>
        <end position="155"/>
    </location>
</feature>
<evidence type="ECO:0000313" key="6">
    <source>
        <dbReference type="Proteomes" id="UP000683360"/>
    </source>
</evidence>
<dbReference type="Gene3D" id="2.40.20.10">
    <property type="entry name" value="Plasminogen Kringle 4"/>
    <property type="match status" value="1"/>
</dbReference>
<dbReference type="EMBL" id="CAJPWZ010002187">
    <property type="protein sequence ID" value="CAG2232542.1"/>
    <property type="molecule type" value="Genomic_DNA"/>
</dbReference>
<dbReference type="PANTHER" id="PTHR24261:SF7">
    <property type="entry name" value="KRINGLE DOMAIN-CONTAINING PROTEIN"/>
    <property type="match status" value="1"/>
</dbReference>
<evidence type="ECO:0000256" key="2">
    <source>
        <dbReference type="ARBA" id="ARBA00023157"/>
    </source>
</evidence>
<dbReference type="Proteomes" id="UP000683360">
    <property type="component" value="Unassembled WGS sequence"/>
</dbReference>
<dbReference type="EC" id="3.4.21.7" evidence="5"/>
<comment type="caution">
    <text evidence="3">Lacks conserved residue(s) required for the propagation of feature annotation.</text>
</comment>
<dbReference type="AlphaFoldDB" id="A0A8S3TS63"/>
<feature type="disulfide bond" evidence="3">
    <location>
        <begin position="127"/>
        <end position="150"/>
    </location>
</feature>
<evidence type="ECO:0000259" key="4">
    <source>
        <dbReference type="PROSITE" id="PS50070"/>
    </source>
</evidence>
<evidence type="ECO:0000256" key="1">
    <source>
        <dbReference type="ARBA" id="ARBA00022572"/>
    </source>
</evidence>
<keyword evidence="5" id="KW-0378">Hydrolase</keyword>
<keyword evidence="2 3" id="KW-1015">Disulfide bond</keyword>
<accession>A0A8S3TS63</accession>
<name>A0A8S3TS63_MYTED</name>
<dbReference type="OrthoDB" id="272018at2759"/>
<evidence type="ECO:0000256" key="3">
    <source>
        <dbReference type="PROSITE-ProRule" id="PRU00121"/>
    </source>
</evidence>
<dbReference type="Pfam" id="PF00051">
    <property type="entry name" value="Kringle"/>
    <property type="match status" value="1"/>
</dbReference>
<gene>
    <name evidence="5" type="ORF">MEDL_45402</name>
</gene>
<sequence>MNEFKKDTKNIEQYKSFACGVFDSPPTRLPNTNWTVSFTNVVVVTFKCLSFKQGLSQKHCPVSSCRSDDQWSTDYNISCTNEDCFTQSTGYKGKVQCTVSGITCQNWNKNTPHVPNYQLDVSASNYCRDPSSTGRPWCYTTNPDLRWEFCPVTTC</sequence>
<dbReference type="PRINTS" id="PR00018">
    <property type="entry name" value="KRINGLE"/>
</dbReference>
<dbReference type="InterPro" id="IPR050759">
    <property type="entry name" value="Serine_protease_kringle"/>
</dbReference>